<reference evidence="7 8" key="1">
    <citation type="journal article" date="2018" name="Nat. Biotechnol.">
        <title>A standardized bacterial taxonomy based on genome phylogeny substantially revises the tree of life.</title>
        <authorList>
            <person name="Parks D.H."/>
            <person name="Chuvochina M."/>
            <person name="Waite D.W."/>
            <person name="Rinke C."/>
            <person name="Skarshewski A."/>
            <person name="Chaumeil P.A."/>
            <person name="Hugenholtz P."/>
        </authorList>
    </citation>
    <scope>NUCLEOTIDE SEQUENCE [LARGE SCALE GENOMIC DNA]</scope>
    <source>
        <strain evidence="7">UBA8672</strain>
    </source>
</reference>
<proteinExistence type="inferred from homology"/>
<comment type="similarity">
    <text evidence="2">Belongs to the UPF0014 family.</text>
</comment>
<evidence type="ECO:0000313" key="8">
    <source>
        <dbReference type="Proteomes" id="UP000262325"/>
    </source>
</evidence>
<evidence type="ECO:0000256" key="4">
    <source>
        <dbReference type="ARBA" id="ARBA00022989"/>
    </source>
</evidence>
<evidence type="ECO:0000256" key="3">
    <source>
        <dbReference type="ARBA" id="ARBA00022692"/>
    </source>
</evidence>
<protein>
    <submittedName>
        <fullName evidence="7">Iron export ABC transporter permease subunit FetB</fullName>
    </submittedName>
</protein>
<dbReference type="EMBL" id="DPPF01000194">
    <property type="protein sequence ID" value="HCW93848.1"/>
    <property type="molecule type" value="Genomic_DNA"/>
</dbReference>
<feature type="transmembrane region" description="Helical" evidence="6">
    <location>
        <begin position="12"/>
        <end position="30"/>
    </location>
</feature>
<dbReference type="PANTHER" id="PTHR30028:SF0">
    <property type="entry name" value="PROTEIN ALUMINUM SENSITIVE 3"/>
    <property type="match status" value="1"/>
</dbReference>
<feature type="transmembrane region" description="Helical" evidence="6">
    <location>
        <begin position="42"/>
        <end position="60"/>
    </location>
</feature>
<comment type="caution">
    <text evidence="7">The sequence shown here is derived from an EMBL/GenBank/DDBJ whole genome shotgun (WGS) entry which is preliminary data.</text>
</comment>
<feature type="transmembrane region" description="Helical" evidence="6">
    <location>
        <begin position="96"/>
        <end position="116"/>
    </location>
</feature>
<sequence length="263" mass="29300">MEKSILDISVSSLLILYAIAGFVLLVYHYLKLNLFKDLLTALLRMTLQLTIAGFILVYIFNINSFWLILIVFIFMASFAGHTILKKSKLAIPGFFPKIFITVFLNGAVITSFFLYVIVQPDPWYDARYFIPIAGMALGNSMNACALALDRFFDSIKNNPKYVETILVLGGTKFESVKSFFSNSIRSASLPIITNMSGVGLVFLPGMMTGQILSGTDPVVAVKYQIAIMIIITASVTFASLFSLFFAYKSVFDSKDRLKGELFE</sequence>
<dbReference type="GO" id="GO:0005886">
    <property type="term" value="C:plasma membrane"/>
    <property type="evidence" value="ECO:0007669"/>
    <property type="project" value="TreeGrafter"/>
</dbReference>
<evidence type="ECO:0000256" key="1">
    <source>
        <dbReference type="ARBA" id="ARBA00004141"/>
    </source>
</evidence>
<dbReference type="InterPro" id="IPR005226">
    <property type="entry name" value="UPF0014_fam"/>
</dbReference>
<evidence type="ECO:0000256" key="2">
    <source>
        <dbReference type="ARBA" id="ARBA00005268"/>
    </source>
</evidence>
<dbReference type="Pfam" id="PF03649">
    <property type="entry name" value="UPF0014"/>
    <property type="match status" value="1"/>
</dbReference>
<keyword evidence="5 6" id="KW-0472">Membrane</keyword>
<feature type="transmembrane region" description="Helical" evidence="6">
    <location>
        <begin position="187"/>
        <end position="205"/>
    </location>
</feature>
<evidence type="ECO:0000313" key="7">
    <source>
        <dbReference type="EMBL" id="HCW93848.1"/>
    </source>
</evidence>
<gene>
    <name evidence="7" type="ORF">DHM44_09220</name>
</gene>
<accession>A0A3D5QDP3</accession>
<feature type="transmembrane region" description="Helical" evidence="6">
    <location>
        <begin position="66"/>
        <end position="84"/>
    </location>
</feature>
<dbReference type="Proteomes" id="UP000262325">
    <property type="component" value="Unassembled WGS sequence"/>
</dbReference>
<dbReference type="AlphaFoldDB" id="A0A3D5QDP3"/>
<comment type="subcellular location">
    <subcellularLocation>
        <location evidence="1">Membrane</location>
        <topology evidence="1">Multi-pass membrane protein</topology>
    </subcellularLocation>
</comment>
<dbReference type="PANTHER" id="PTHR30028">
    <property type="entry name" value="UPF0014 INNER MEMBRANE PROTEIN YBBM-RELATED"/>
    <property type="match status" value="1"/>
</dbReference>
<organism evidence="7 8">
    <name type="scientific">Flexistipes sinusarabici</name>
    <dbReference type="NCBI Taxonomy" id="2352"/>
    <lineage>
        <taxon>Bacteria</taxon>
        <taxon>Pseudomonadati</taxon>
        <taxon>Deferribacterota</taxon>
        <taxon>Deferribacteres</taxon>
        <taxon>Deferribacterales</taxon>
        <taxon>Flexistipitaceae</taxon>
        <taxon>Flexistipes</taxon>
    </lineage>
</organism>
<evidence type="ECO:0000256" key="5">
    <source>
        <dbReference type="ARBA" id="ARBA00023136"/>
    </source>
</evidence>
<keyword evidence="3 6" id="KW-0812">Transmembrane</keyword>
<feature type="transmembrane region" description="Helical" evidence="6">
    <location>
        <begin position="225"/>
        <end position="247"/>
    </location>
</feature>
<evidence type="ECO:0000256" key="6">
    <source>
        <dbReference type="SAM" id="Phobius"/>
    </source>
</evidence>
<keyword evidence="4 6" id="KW-1133">Transmembrane helix</keyword>
<name>A0A3D5QDP3_FLESI</name>